<feature type="compositionally biased region" description="Basic and acidic residues" evidence="1">
    <location>
        <begin position="196"/>
        <end position="216"/>
    </location>
</feature>
<name>A0A0J8TJB2_COCIT</name>
<sequence>MVVQLDNIHFYCPPSLPKPPPPTELAASWNSSPHTAPVAQSLLHALPPKPPVAVLWLFRVQDWVQLFPLALLHNMLLGGFQQNQGPHSYLGLVLLLPKQSSHMSTSGFITAATQGASRHLPTVTNSGVEHSDMTVTSNIMSPSPTLPTPTLHAEGTTQPSSSYNHEVAYSSPGAVAAVPMDQERMTTREASTMGRDSSHSNKDPLTELLDRMVSRL</sequence>
<evidence type="ECO:0000313" key="3">
    <source>
        <dbReference type="Proteomes" id="UP000054559"/>
    </source>
</evidence>
<proteinExistence type="predicted"/>
<accession>A0A0J8TJB2</accession>
<gene>
    <name evidence="2" type="ORF">CISG_10214</name>
</gene>
<dbReference type="AlphaFoldDB" id="A0A0J8TJB2"/>
<evidence type="ECO:0000256" key="1">
    <source>
        <dbReference type="SAM" id="MobiDB-lite"/>
    </source>
</evidence>
<dbReference type="EMBL" id="DS268265">
    <property type="protein sequence ID" value="KMU73827.1"/>
    <property type="molecule type" value="Genomic_DNA"/>
</dbReference>
<feature type="region of interest" description="Disordered" evidence="1">
    <location>
        <begin position="185"/>
        <end position="216"/>
    </location>
</feature>
<protein>
    <submittedName>
        <fullName evidence="2">Uncharacterized protein</fullName>
    </submittedName>
</protein>
<dbReference type="Proteomes" id="UP000054559">
    <property type="component" value="Unassembled WGS sequence"/>
</dbReference>
<evidence type="ECO:0000313" key="2">
    <source>
        <dbReference type="EMBL" id="KMU73827.1"/>
    </source>
</evidence>
<reference evidence="3" key="1">
    <citation type="journal article" date="2010" name="Genome Res.">
        <title>Population genomic sequencing of Coccidioides fungi reveals recent hybridization and transposon control.</title>
        <authorList>
            <person name="Neafsey D.E."/>
            <person name="Barker B.M."/>
            <person name="Sharpton T.J."/>
            <person name="Stajich J.E."/>
            <person name="Park D.J."/>
            <person name="Whiston E."/>
            <person name="Hung C.-Y."/>
            <person name="McMahan C."/>
            <person name="White J."/>
            <person name="Sykes S."/>
            <person name="Heiman D."/>
            <person name="Young S."/>
            <person name="Zeng Q."/>
            <person name="Abouelleil A."/>
            <person name="Aftuck L."/>
            <person name="Bessette D."/>
            <person name="Brown A."/>
            <person name="FitzGerald M."/>
            <person name="Lui A."/>
            <person name="Macdonald J.P."/>
            <person name="Priest M."/>
            <person name="Orbach M.J."/>
            <person name="Galgiani J.N."/>
            <person name="Kirkland T.N."/>
            <person name="Cole G.T."/>
            <person name="Birren B.W."/>
            <person name="Henn M.R."/>
            <person name="Taylor J.W."/>
            <person name="Rounsley S.D."/>
        </authorList>
    </citation>
    <scope>NUCLEOTIDE SEQUENCE [LARGE SCALE GENOMIC DNA]</scope>
    <source>
        <strain evidence="3">RMSCC 3703</strain>
    </source>
</reference>
<feature type="region of interest" description="Disordered" evidence="1">
    <location>
        <begin position="140"/>
        <end position="163"/>
    </location>
</feature>
<organism evidence="2 3">
    <name type="scientific">Coccidioides immitis RMSCC 3703</name>
    <dbReference type="NCBI Taxonomy" id="454286"/>
    <lineage>
        <taxon>Eukaryota</taxon>
        <taxon>Fungi</taxon>
        <taxon>Dikarya</taxon>
        <taxon>Ascomycota</taxon>
        <taxon>Pezizomycotina</taxon>
        <taxon>Eurotiomycetes</taxon>
        <taxon>Eurotiomycetidae</taxon>
        <taxon>Onygenales</taxon>
        <taxon>Onygenaceae</taxon>
        <taxon>Coccidioides</taxon>
    </lineage>
</organism>